<keyword evidence="2" id="KW-0812">Transmembrane</keyword>
<protein>
    <submittedName>
        <fullName evidence="3">Trp biosynthesis-associated membrane protein</fullName>
    </submittedName>
</protein>
<feature type="transmembrane region" description="Helical" evidence="2">
    <location>
        <begin position="84"/>
        <end position="103"/>
    </location>
</feature>
<feature type="compositionally biased region" description="Basic and acidic residues" evidence="1">
    <location>
        <begin position="188"/>
        <end position="201"/>
    </location>
</feature>
<feature type="transmembrane region" description="Helical" evidence="2">
    <location>
        <begin position="55"/>
        <end position="77"/>
    </location>
</feature>
<keyword evidence="2" id="KW-1133">Transmembrane helix</keyword>
<reference evidence="3" key="1">
    <citation type="submission" date="2022-01" db="EMBL/GenBank/DDBJ databases">
        <title>Nocardioidaceae gen. sp. A5X3R13.</title>
        <authorList>
            <person name="Lopez Marin M.A."/>
            <person name="Uhlik O."/>
        </authorList>
    </citation>
    <scope>NUCLEOTIDE SEQUENCE</scope>
    <source>
        <strain evidence="3">A5X3R13</strain>
    </source>
</reference>
<organism evidence="3 4">
    <name type="scientific">Solicola gregarius</name>
    <dbReference type="NCBI Taxonomy" id="2908642"/>
    <lineage>
        <taxon>Bacteria</taxon>
        <taxon>Bacillati</taxon>
        <taxon>Actinomycetota</taxon>
        <taxon>Actinomycetes</taxon>
        <taxon>Propionibacteriales</taxon>
        <taxon>Nocardioidaceae</taxon>
        <taxon>Solicola</taxon>
    </lineage>
</organism>
<evidence type="ECO:0000256" key="2">
    <source>
        <dbReference type="SAM" id="Phobius"/>
    </source>
</evidence>
<dbReference type="AlphaFoldDB" id="A0AA46THC0"/>
<dbReference type="KEGG" id="sgrg:L0C25_22910"/>
<dbReference type="Proteomes" id="UP001164390">
    <property type="component" value="Chromosome"/>
</dbReference>
<feature type="transmembrane region" description="Helical" evidence="2">
    <location>
        <begin position="12"/>
        <end position="35"/>
    </location>
</feature>
<gene>
    <name evidence="3" type="ORF">L0C25_22910</name>
</gene>
<proteinExistence type="predicted"/>
<evidence type="ECO:0000313" key="4">
    <source>
        <dbReference type="Proteomes" id="UP001164390"/>
    </source>
</evidence>
<dbReference type="Pfam" id="PF09534">
    <property type="entry name" value="Trp_oprn_chp"/>
    <property type="match status" value="1"/>
</dbReference>
<evidence type="ECO:0000313" key="3">
    <source>
        <dbReference type="EMBL" id="UYM05326.1"/>
    </source>
</evidence>
<dbReference type="RefSeq" id="WP_271634138.1">
    <property type="nucleotide sequence ID" value="NZ_CP094970.1"/>
</dbReference>
<keyword evidence="4" id="KW-1185">Reference proteome</keyword>
<feature type="region of interest" description="Disordered" evidence="1">
    <location>
        <begin position="176"/>
        <end position="208"/>
    </location>
</feature>
<sequence length="208" mass="21100">MSEPKSSDRRLYGIVVVVGIVAGGVMIWAASRTWASVEVAPPGMTVDDVDVTGSTAVPLVSAMSFVVMAGSVAVVAAGGWLRRAVGVVIALAAAGALVAGVLADAAIDDAVRDAVAASTSMTGDAGQEDALVAAADHSLWRWAAVVASLVGVAVGCLVVAYAPRWPRMGKRYEAPGARTARAADSTPAEDRDVGDLWKALDEGDDPTV</sequence>
<dbReference type="InterPro" id="IPR019051">
    <property type="entry name" value="Trp_biosyn_TM_oprn/chp"/>
</dbReference>
<accession>A0AA46THC0</accession>
<name>A0AA46THC0_9ACTN</name>
<evidence type="ECO:0000256" key="1">
    <source>
        <dbReference type="SAM" id="MobiDB-lite"/>
    </source>
</evidence>
<keyword evidence="2" id="KW-0472">Membrane</keyword>
<dbReference type="EMBL" id="CP094970">
    <property type="protein sequence ID" value="UYM05326.1"/>
    <property type="molecule type" value="Genomic_DNA"/>
</dbReference>
<feature type="transmembrane region" description="Helical" evidence="2">
    <location>
        <begin position="139"/>
        <end position="162"/>
    </location>
</feature>